<dbReference type="PANTHER" id="PTHR12289:SF76">
    <property type="entry name" value="FAILED AXON CONNECTIONS HOMOLOG"/>
    <property type="match status" value="1"/>
</dbReference>
<dbReference type="SUPFAM" id="SSF52833">
    <property type="entry name" value="Thioredoxin-like"/>
    <property type="match status" value="1"/>
</dbReference>
<dbReference type="GO" id="GO:0005737">
    <property type="term" value="C:cytoplasm"/>
    <property type="evidence" value="ECO:0007669"/>
    <property type="project" value="TreeGrafter"/>
</dbReference>
<dbReference type="Ensembl" id="ENSEBUT00000012606.1">
    <property type="protein sequence ID" value="ENSEBUP00000012030.1"/>
    <property type="gene ID" value="ENSEBUG00000007686.1"/>
</dbReference>
<dbReference type="Pfam" id="PF17172">
    <property type="entry name" value="GST_N_4"/>
    <property type="match status" value="1"/>
</dbReference>
<dbReference type="CDD" id="cd03054">
    <property type="entry name" value="GST_N_Metaxin"/>
    <property type="match status" value="1"/>
</dbReference>
<keyword evidence="1" id="KW-1133">Transmembrane helix</keyword>
<dbReference type="InterPro" id="IPR045796">
    <property type="entry name" value="FAXC_N"/>
</dbReference>
<proteinExistence type="predicted"/>
<name>A0A8C4WUU0_EPTBU</name>
<dbReference type="InterPro" id="IPR050931">
    <property type="entry name" value="Mito_Protein_Transport_Metaxin"/>
</dbReference>
<keyword evidence="1" id="KW-0472">Membrane</keyword>
<reference evidence="4" key="2">
    <citation type="submission" date="2025-09" db="UniProtKB">
        <authorList>
            <consortium name="Ensembl"/>
        </authorList>
    </citation>
    <scope>IDENTIFICATION</scope>
</reference>
<dbReference type="PANTHER" id="PTHR12289">
    <property type="entry name" value="METAXIN RELATED"/>
    <property type="match status" value="1"/>
</dbReference>
<evidence type="ECO:0000259" key="3">
    <source>
        <dbReference type="Pfam" id="PF19333"/>
    </source>
</evidence>
<feature type="domain" description="Thioredoxin-like fold" evidence="2">
    <location>
        <begin position="102"/>
        <end position="195"/>
    </location>
</feature>
<evidence type="ECO:0000256" key="1">
    <source>
        <dbReference type="SAM" id="Phobius"/>
    </source>
</evidence>
<evidence type="ECO:0000313" key="5">
    <source>
        <dbReference type="Proteomes" id="UP000694388"/>
    </source>
</evidence>
<organism evidence="4 5">
    <name type="scientific">Eptatretus burgeri</name>
    <name type="common">Inshore hagfish</name>
    <dbReference type="NCBI Taxonomy" id="7764"/>
    <lineage>
        <taxon>Eukaryota</taxon>
        <taxon>Metazoa</taxon>
        <taxon>Chordata</taxon>
        <taxon>Craniata</taxon>
        <taxon>Vertebrata</taxon>
        <taxon>Cyclostomata</taxon>
        <taxon>Myxini</taxon>
        <taxon>Myxiniformes</taxon>
        <taxon>Myxinidae</taxon>
        <taxon>Eptatretinae</taxon>
        <taxon>Eptatretus</taxon>
    </lineage>
</organism>
<reference evidence="4" key="1">
    <citation type="submission" date="2025-08" db="UniProtKB">
        <authorList>
            <consortium name="Ensembl"/>
        </authorList>
    </citation>
    <scope>IDENTIFICATION</scope>
</reference>
<dbReference type="Proteomes" id="UP000694388">
    <property type="component" value="Unplaced"/>
</dbReference>
<feature type="transmembrane region" description="Helical" evidence="1">
    <location>
        <begin position="54"/>
        <end position="73"/>
    </location>
</feature>
<dbReference type="AlphaFoldDB" id="A0A8C4WUU0"/>
<dbReference type="InterPro" id="IPR012336">
    <property type="entry name" value="Thioredoxin-like_fold"/>
</dbReference>
<evidence type="ECO:0000259" key="2">
    <source>
        <dbReference type="Pfam" id="PF17172"/>
    </source>
</evidence>
<dbReference type="InterPro" id="IPR036249">
    <property type="entry name" value="Thioredoxin-like_sf"/>
</dbReference>
<keyword evidence="5" id="KW-1185">Reference proteome</keyword>
<feature type="domain" description="Failed axon connections homolog N-terminal" evidence="3">
    <location>
        <begin position="29"/>
        <end position="91"/>
    </location>
</feature>
<protein>
    <submittedName>
        <fullName evidence="4">Failed axon connections homolog, metaxin like GST domain containing b</fullName>
    </submittedName>
</protein>
<evidence type="ECO:0000313" key="4">
    <source>
        <dbReference type="Ensembl" id="ENSEBUP00000012030.1"/>
    </source>
</evidence>
<keyword evidence="1" id="KW-0812">Transmembrane</keyword>
<sequence length="392" mass="43611">MGASAAMLWEVALAGPRLPSASWSLGAGGCLLAFPLPMGVTLSGPGSSWWRRPFYLLGGALLAAVAFLLRQLLAFGNEEPQANAIILHQFSRPHCSLPSLSPSCLRTETLLRMAHLPYQNVFDGRFSPVGTMPWLEFGDQVVWTADDVLELLKAELGVDFEQALSPAQSAVSRAVATMVEEELYWPLASYLWVESQRSTQGLVSVAGPMRSLHAWLRCTATRTLVQNELQARGLATQDLPGLAMKDLYALANILDELQNLVQYCERMRELFWPDWNEDEMITDVNGNLDVPWSQRWDATETDWSLSHDLWETDDGFSVWSNSEEPCLQWSLTPYPYSDRSTTYDPISELSVTGDPFQDWSLGCEDIAMTHSTSFVTTPDLESLLMDSSCGSQ</sequence>
<feature type="transmembrane region" description="Helical" evidence="1">
    <location>
        <begin position="20"/>
        <end position="42"/>
    </location>
</feature>
<dbReference type="GeneTree" id="ENSGT00950000182919"/>
<accession>A0A8C4WUU0</accession>
<dbReference type="Pfam" id="PF19333">
    <property type="entry name" value="FAXC_N"/>
    <property type="match status" value="1"/>
</dbReference>